<feature type="transmembrane region" description="Helical" evidence="7">
    <location>
        <begin position="16"/>
        <end position="37"/>
    </location>
</feature>
<evidence type="ECO:0000256" key="7">
    <source>
        <dbReference type="RuleBase" id="RU364112"/>
    </source>
</evidence>
<evidence type="ECO:0000256" key="2">
    <source>
        <dbReference type="ARBA" id="ARBA00022617"/>
    </source>
</evidence>
<evidence type="ECO:0000256" key="8">
    <source>
        <dbReference type="SAM" id="MobiDB-lite"/>
    </source>
</evidence>
<feature type="transmembrane region" description="Helical" evidence="7">
    <location>
        <begin position="120"/>
        <end position="143"/>
    </location>
</feature>
<comment type="similarity">
    <text evidence="1 7">Belongs to the CcmH/CycL/Ccl2/NrfF family.</text>
</comment>
<keyword evidence="3 7" id="KW-0479">Metal-binding</keyword>
<comment type="caution">
    <text evidence="10">The sequence shown here is derived from an EMBL/GenBank/DDBJ whole genome shotgun (WGS) entry which is preliminary data.</text>
</comment>
<gene>
    <name evidence="10" type="ORF">AB3X52_17045</name>
</gene>
<reference evidence="10 11" key="1">
    <citation type="submission" date="2024-07" db="EMBL/GenBank/DDBJ databases">
        <authorList>
            <person name="Lee S."/>
            <person name="Kang M."/>
        </authorList>
    </citation>
    <scope>NUCLEOTIDE SEQUENCE [LARGE SCALE GENOMIC DNA]</scope>
    <source>
        <strain evidence="10 11">DS6</strain>
    </source>
</reference>
<sequence length="324" mass="33099">MDVTVPTGRGRRRLRLLPYAVGLVALVVLVLTLLPGMPGLPGTGSPSLDDRTQDVAARLRCPTCVGESAADSTSPVAESMRSEARRQLAQGRSEDQVVAWFRTRYGADIVLDPQRRGLGWVLWAAPPVAALAVVGGIAGLVVVRRRRLAVRDEAPDRADAGADTGADDEPGGGADGPALALPAGRLAVVVTVAVGAAVAVPLLVLGGRGDDAAASGSAAPNDATSEATSSPSSSPSSSTASNTATDPVARAFALLRAGRPAAAERLVRPVSRRPGADRPLALLVLGLAQRAEGDPAATATLRAFVERYPHHAAAAQVRRLLAAS</sequence>
<evidence type="ECO:0000256" key="5">
    <source>
        <dbReference type="ARBA" id="ARBA00022748"/>
    </source>
</evidence>
<feature type="domain" description="CcmH/CycL/Ccl2/NrfF N-terminal" evidence="9">
    <location>
        <begin position="45"/>
        <end position="153"/>
    </location>
</feature>
<keyword evidence="2 7" id="KW-0349">Heme</keyword>
<keyword evidence="7" id="KW-0812">Transmembrane</keyword>
<proteinExistence type="inferred from homology"/>
<dbReference type="EMBL" id="JBFPJR010000039">
    <property type="protein sequence ID" value="MEX0429329.1"/>
    <property type="molecule type" value="Genomic_DNA"/>
</dbReference>
<evidence type="ECO:0000259" key="9">
    <source>
        <dbReference type="Pfam" id="PF03918"/>
    </source>
</evidence>
<protein>
    <recommendedName>
        <fullName evidence="7">Cytochrome c-type biogenesis protein</fullName>
    </recommendedName>
</protein>
<evidence type="ECO:0000256" key="3">
    <source>
        <dbReference type="ARBA" id="ARBA00022723"/>
    </source>
</evidence>
<keyword evidence="6 7" id="KW-0408">Iron</keyword>
<dbReference type="PANTHER" id="PTHR47870:SF1">
    <property type="entry name" value="CYTOCHROME C-TYPE BIOGENESIS PROTEIN CCMH"/>
    <property type="match status" value="1"/>
</dbReference>
<organism evidence="10 11">
    <name type="scientific">Nocardioides eburneus</name>
    <dbReference type="NCBI Taxonomy" id="3231482"/>
    <lineage>
        <taxon>Bacteria</taxon>
        <taxon>Bacillati</taxon>
        <taxon>Actinomycetota</taxon>
        <taxon>Actinomycetes</taxon>
        <taxon>Propionibacteriales</taxon>
        <taxon>Nocardioidaceae</taxon>
        <taxon>Nocardioides</taxon>
    </lineage>
</organism>
<keyword evidence="5" id="KW-0201">Cytochrome c-type biogenesis</keyword>
<evidence type="ECO:0000313" key="10">
    <source>
        <dbReference type="EMBL" id="MEX0429329.1"/>
    </source>
</evidence>
<evidence type="ECO:0000256" key="4">
    <source>
        <dbReference type="ARBA" id="ARBA00022729"/>
    </source>
</evidence>
<dbReference type="CDD" id="cd16378">
    <property type="entry name" value="CcmH_N"/>
    <property type="match status" value="1"/>
</dbReference>
<dbReference type="Gene3D" id="1.10.8.640">
    <property type="entry name" value="Cytochrome C biogenesis protein"/>
    <property type="match status" value="1"/>
</dbReference>
<feature type="region of interest" description="Disordered" evidence="8">
    <location>
        <begin position="153"/>
        <end position="176"/>
    </location>
</feature>
<accession>A0ABV3T600</accession>
<dbReference type="PANTHER" id="PTHR47870">
    <property type="entry name" value="CYTOCHROME C-TYPE BIOGENESIS PROTEIN CCMH"/>
    <property type="match status" value="1"/>
</dbReference>
<comment type="caution">
    <text evidence="7">Lacks conserved residue(s) required for the propagation of feature annotation.</text>
</comment>
<feature type="compositionally biased region" description="Low complexity" evidence="8">
    <location>
        <begin position="212"/>
        <end position="244"/>
    </location>
</feature>
<dbReference type="RefSeq" id="WP_367995295.1">
    <property type="nucleotide sequence ID" value="NZ_JBFPJR010000039.1"/>
</dbReference>
<evidence type="ECO:0000256" key="1">
    <source>
        <dbReference type="ARBA" id="ARBA00010342"/>
    </source>
</evidence>
<evidence type="ECO:0000256" key="6">
    <source>
        <dbReference type="ARBA" id="ARBA00023004"/>
    </source>
</evidence>
<keyword evidence="7" id="KW-1133">Transmembrane helix</keyword>
<dbReference type="InterPro" id="IPR051263">
    <property type="entry name" value="C-type_cytochrome_biogenesis"/>
</dbReference>
<feature type="transmembrane region" description="Helical" evidence="7">
    <location>
        <begin position="186"/>
        <end position="205"/>
    </location>
</feature>
<dbReference type="Proteomes" id="UP001556631">
    <property type="component" value="Unassembled WGS sequence"/>
</dbReference>
<dbReference type="InterPro" id="IPR005616">
    <property type="entry name" value="CcmH/CycL/Ccl2/NrfF_N"/>
</dbReference>
<feature type="region of interest" description="Disordered" evidence="8">
    <location>
        <begin position="211"/>
        <end position="244"/>
    </location>
</feature>
<evidence type="ECO:0000313" key="11">
    <source>
        <dbReference type="Proteomes" id="UP001556631"/>
    </source>
</evidence>
<dbReference type="InterPro" id="IPR038297">
    <property type="entry name" value="CcmH/CycL/NrfF/Ccl2_sf"/>
</dbReference>
<keyword evidence="7" id="KW-0472">Membrane</keyword>
<comment type="function">
    <text evidence="7">Possible subunit of a heme lyase.</text>
</comment>
<keyword evidence="4 7" id="KW-0732">Signal</keyword>
<name>A0ABV3T600_9ACTN</name>
<keyword evidence="11" id="KW-1185">Reference proteome</keyword>
<dbReference type="Pfam" id="PF03918">
    <property type="entry name" value="CcmH"/>
    <property type="match status" value="1"/>
</dbReference>